<dbReference type="GO" id="GO:0008483">
    <property type="term" value="F:transaminase activity"/>
    <property type="evidence" value="ECO:0007669"/>
    <property type="project" value="UniProtKB-KW"/>
</dbReference>
<comment type="cofactor">
    <cofactor evidence="1 5 6">
        <name>pyridoxal 5'-phosphate</name>
        <dbReference type="ChEBI" id="CHEBI:597326"/>
    </cofactor>
</comment>
<keyword evidence="2 5" id="KW-0663">Pyridoxal phosphate</keyword>
<evidence type="ECO:0000313" key="8">
    <source>
        <dbReference type="Proteomes" id="UP000548582"/>
    </source>
</evidence>
<dbReference type="GO" id="GO:0008117">
    <property type="term" value="F:sphinganine-1-phosphate aldolase activity"/>
    <property type="evidence" value="ECO:0007669"/>
    <property type="project" value="TreeGrafter"/>
</dbReference>
<sequence length="414" mass="44633">MTSIPATGRSRTELTAELAARKGGDRDWRHGKLAVYFYWLDEELERVQQEAYLAYWTENNLGQRAYPSLKSLEDDVIAMSLGLLGGGPKAGGTFTSGGSESIFLAMMAARNRAHARRGTPRGNIVLPDSAHLTFDRAAEALGLEVRRVPVGPDFRADAVAMAARMDGDTVALVGSAPNYPFGTFDPIAELAALAAERGAWMHVDACVGGFLAPYVRRLGHDIPRFELDVPGVTSMSADIHKHGMAPKGASLLLVADAADREWHKFESRAWQRGPYAAYTTQGTRPGGAVAAAWASMNHLGDEGYLRCARLIMEAKAIITAGIEAIPGLEVLRPNDLGILVWRTTDPALDIGKVAAAMDAEGWLVGRQQQPDGVHLHLNPIHRHYAEDYVAAVSRAVTAVRGGAAARMGANERTY</sequence>
<dbReference type="InterPro" id="IPR015421">
    <property type="entry name" value="PyrdxlP-dep_Trfase_major"/>
</dbReference>
<dbReference type="Proteomes" id="UP000548582">
    <property type="component" value="Unassembled WGS sequence"/>
</dbReference>
<comment type="similarity">
    <text evidence="4">Belongs to the group II decarboxylase family. Sphingosine-1-phosphate lyase subfamily.</text>
</comment>
<dbReference type="Gene3D" id="6.10.140.2150">
    <property type="match status" value="1"/>
</dbReference>
<feature type="modified residue" description="N6-(pyridoxal phosphate)lysine" evidence="5">
    <location>
        <position position="241"/>
    </location>
</feature>
<dbReference type="InterPro" id="IPR015424">
    <property type="entry name" value="PyrdxlP-dep_Trfase"/>
</dbReference>
<dbReference type="InterPro" id="IPR050477">
    <property type="entry name" value="GrpII_AminoAcid_Decarb"/>
</dbReference>
<evidence type="ECO:0000256" key="3">
    <source>
        <dbReference type="ARBA" id="ARBA00023239"/>
    </source>
</evidence>
<keyword evidence="7" id="KW-0808">Transferase</keyword>
<dbReference type="PANTHER" id="PTHR42735:SF6">
    <property type="entry name" value="SPHINGOSINE-1-PHOSPHATE LYASE 1"/>
    <property type="match status" value="1"/>
</dbReference>
<organism evidence="7 8">
    <name type="scientific">Neoroseomonas marina</name>
    <dbReference type="NCBI Taxonomy" id="1232220"/>
    <lineage>
        <taxon>Bacteria</taxon>
        <taxon>Pseudomonadati</taxon>
        <taxon>Pseudomonadota</taxon>
        <taxon>Alphaproteobacteria</taxon>
        <taxon>Acetobacterales</taxon>
        <taxon>Acetobacteraceae</taxon>
        <taxon>Neoroseomonas</taxon>
    </lineage>
</organism>
<protein>
    <submittedName>
        <fullName evidence="7">Aspartate aminotransferase family protein</fullName>
    </submittedName>
</protein>
<reference evidence="7 8" key="1">
    <citation type="submission" date="2020-03" db="EMBL/GenBank/DDBJ databases">
        <authorList>
            <person name="Sun Q."/>
        </authorList>
    </citation>
    <scope>NUCLEOTIDE SEQUENCE [LARGE SCALE GENOMIC DNA]</scope>
    <source>
        <strain evidence="7 8">JC162</strain>
    </source>
</reference>
<dbReference type="PANTHER" id="PTHR42735">
    <property type="match status" value="1"/>
</dbReference>
<dbReference type="SUPFAM" id="SSF53383">
    <property type="entry name" value="PLP-dependent transferases"/>
    <property type="match status" value="1"/>
</dbReference>
<dbReference type="RefSeq" id="WP_170054602.1">
    <property type="nucleotide sequence ID" value="NZ_JABBKX010000004.1"/>
</dbReference>
<dbReference type="Pfam" id="PF00282">
    <property type="entry name" value="Pyridoxal_deC"/>
    <property type="match status" value="1"/>
</dbReference>
<dbReference type="GO" id="GO:0030170">
    <property type="term" value="F:pyridoxal phosphate binding"/>
    <property type="evidence" value="ECO:0007669"/>
    <property type="project" value="InterPro"/>
</dbReference>
<dbReference type="InterPro" id="IPR015422">
    <property type="entry name" value="PyrdxlP-dep_Trfase_small"/>
</dbReference>
<evidence type="ECO:0000256" key="1">
    <source>
        <dbReference type="ARBA" id="ARBA00001933"/>
    </source>
</evidence>
<dbReference type="EMBL" id="JABBKX010000004">
    <property type="protein sequence ID" value="NMJ42371.1"/>
    <property type="molecule type" value="Genomic_DNA"/>
</dbReference>
<comment type="caution">
    <text evidence="7">The sequence shown here is derived from an EMBL/GenBank/DDBJ whole genome shotgun (WGS) entry which is preliminary data.</text>
</comment>
<keyword evidence="3 6" id="KW-0456">Lyase</keyword>
<name>A0A848ECZ4_9PROT</name>
<proteinExistence type="inferred from homology"/>
<dbReference type="Gene3D" id="3.40.640.10">
    <property type="entry name" value="Type I PLP-dependent aspartate aminotransferase-like (Major domain)"/>
    <property type="match status" value="1"/>
</dbReference>
<keyword evidence="8" id="KW-1185">Reference proteome</keyword>
<dbReference type="Gene3D" id="3.90.1150.10">
    <property type="entry name" value="Aspartate Aminotransferase, domain 1"/>
    <property type="match status" value="1"/>
</dbReference>
<dbReference type="InterPro" id="IPR002129">
    <property type="entry name" value="PyrdxlP-dep_de-COase"/>
</dbReference>
<gene>
    <name evidence="7" type="ORF">GWK16_14055</name>
</gene>
<evidence type="ECO:0000256" key="5">
    <source>
        <dbReference type="PIRSR" id="PIRSR602129-50"/>
    </source>
</evidence>
<evidence type="ECO:0000313" key="7">
    <source>
        <dbReference type="EMBL" id="NMJ42371.1"/>
    </source>
</evidence>
<dbReference type="AlphaFoldDB" id="A0A848ECZ4"/>
<dbReference type="GO" id="GO:0016020">
    <property type="term" value="C:membrane"/>
    <property type="evidence" value="ECO:0007669"/>
    <property type="project" value="GOC"/>
</dbReference>
<accession>A0A848ECZ4</accession>
<dbReference type="GO" id="GO:0019752">
    <property type="term" value="P:carboxylic acid metabolic process"/>
    <property type="evidence" value="ECO:0007669"/>
    <property type="project" value="InterPro"/>
</dbReference>
<evidence type="ECO:0000256" key="6">
    <source>
        <dbReference type="RuleBase" id="RU000382"/>
    </source>
</evidence>
<evidence type="ECO:0000256" key="2">
    <source>
        <dbReference type="ARBA" id="ARBA00022898"/>
    </source>
</evidence>
<keyword evidence="7" id="KW-0032">Aminotransferase</keyword>
<dbReference type="GO" id="GO:0030149">
    <property type="term" value="P:sphingolipid catabolic process"/>
    <property type="evidence" value="ECO:0007669"/>
    <property type="project" value="TreeGrafter"/>
</dbReference>
<evidence type="ECO:0000256" key="4">
    <source>
        <dbReference type="ARBA" id="ARBA00038302"/>
    </source>
</evidence>